<dbReference type="EMBL" id="MKVH01000020">
    <property type="protein sequence ID" value="OJX57937.1"/>
    <property type="molecule type" value="Genomic_DNA"/>
</dbReference>
<protein>
    <submittedName>
        <fullName evidence="2">Uncharacterized protein</fullName>
    </submittedName>
</protein>
<evidence type="ECO:0000313" key="3">
    <source>
        <dbReference type="Proteomes" id="UP000184233"/>
    </source>
</evidence>
<evidence type="ECO:0000256" key="1">
    <source>
        <dbReference type="SAM" id="SignalP"/>
    </source>
</evidence>
<accession>A0A1M3KZE5</accession>
<evidence type="ECO:0000313" key="2">
    <source>
        <dbReference type="EMBL" id="OJX57937.1"/>
    </source>
</evidence>
<organism evidence="2 3">
    <name type="scientific">Candidatus Kapaibacterium thiocyanatum</name>
    <dbReference type="NCBI Taxonomy" id="1895771"/>
    <lineage>
        <taxon>Bacteria</taxon>
        <taxon>Pseudomonadati</taxon>
        <taxon>Candidatus Kapaibacteriota</taxon>
        <taxon>Candidatus Kapaibacteriia</taxon>
        <taxon>Candidatus Kapaibacteriales</taxon>
        <taxon>Candidatus Kapaibacteriaceae</taxon>
        <taxon>Candidatus Kapaibacterium</taxon>
    </lineage>
</organism>
<feature type="signal peptide" evidence="1">
    <location>
        <begin position="1"/>
        <end position="32"/>
    </location>
</feature>
<dbReference type="Proteomes" id="UP000184233">
    <property type="component" value="Unassembled WGS sequence"/>
</dbReference>
<reference evidence="2 3" key="1">
    <citation type="submission" date="2016-09" db="EMBL/GenBank/DDBJ databases">
        <title>Genome-resolved meta-omics ties microbial dynamics to process performance in biotechnology for thiocyanate degradation.</title>
        <authorList>
            <person name="Kantor R.S."/>
            <person name="Huddy R.J."/>
            <person name="Iyer R."/>
            <person name="Thomas B.C."/>
            <person name="Brown C.T."/>
            <person name="Anantharaman K."/>
            <person name="Tringe S."/>
            <person name="Hettich R.L."/>
            <person name="Harrison S.T."/>
            <person name="Banfield J.F."/>
        </authorList>
    </citation>
    <scope>NUCLEOTIDE SEQUENCE [LARGE SCALE GENOMIC DNA]</scope>
    <source>
        <strain evidence="2">59-99</strain>
    </source>
</reference>
<proteinExistence type="predicted"/>
<comment type="caution">
    <text evidence="2">The sequence shown here is derived from an EMBL/GenBank/DDBJ whole genome shotgun (WGS) entry which is preliminary data.</text>
</comment>
<dbReference type="STRING" id="1895771.BGO89_05920"/>
<name>A0A1M3KZE5_9BACT</name>
<keyword evidence="1" id="KW-0732">Signal</keyword>
<sequence length="2188" mass="238511">MLHTNGWYGRCTAWTVMLVFALEALAPTVASALTSGPSQPEFSGFEPVGTTGLVNEATGGFSYSIPIVQVPGPGGSTYPLTLSYHSNVGVEEDASWVGYGWTLNAGAINRNVRGIPDDINGDRVIQYHSQPMDETYSVGNTVKPQVASVDVFEFERAVTYNTRAGYSIASGISLSVGNMLSLDLRRENGRMRYGIRPNWANIFSTVASDWSAEKSKSQQSKETSSISGWHRVIEEGISKRGSERASTQATMFGGVANYITQTSIYSSSTPTNPVQYSGEDYLINFGATVAIPGLPIVAGGHGGARGTYSVRRFTNGANPDGSGPANTGVNEYGYMYQKANLLGTDSAVVAMDYSVQSESAFNTRDKYISPAYSGYDIFSASGNGASGIFRLWQTKPGAYRPRNTVSTKVTGKVDLEAGLSIDKIAFGTTAIGIGYDVTTIKEGATIGANYRHEGMDRRLNGVFARMSNDPADRILYYPSTAPESAFNTGTDYMTGVYTNGRINDASSNLYRPRSSTTIQFRTNEEMTRFQRPSSTSSKTTGLTRNADLSLGASVLKPGQGVIRSDGLTGRDNFKHRIGEMAMTTSSGTKYVYGLPVYSCDERNLQFMGRRVSDDNPGYTFWNRFTHDKTLSLNDKTTQVAGTYRRVPYASSHLLTEVHTSDYVDLGNDGPTSDDLGGWTTFGYRKAAGGTMGQKKGWYRWRIPYSGFHYHPGSHTTGTDDRASVSSGYRELYYLQRIETKTHIAFFVTNKTNLSIPSGNGPDLPLTGSQAERRDAWEAYNETGDYAKDEPVSAEWQDKQLLPALYAGSQHAGLMGKLLGGARSPWNPWSDPADPVGTGLARKNKSEYLEKIVLVAKKPGGYEVLQTVNLEYTYELQEARAEAFVKKTEWDPVLEQEVPVVSSDFWDTVYSAPGRLNSSVMFTSDEVDANHTATRMNARRFGKLTLKRVWTDFGAAKRADIAPYEFEYLYRDNAKNAYPDEIEGRSELTAVREYGHGFSHATPGDADYLKNTLAIQNPKYDPIAVDPWGMYRSDGGDAARSFLSHLDQRQASGGGFDPAAWQLKVIRLPSGGEIHVQYEANSYSFVQDQPAMAFVQLKGVESVGGSDVYELKLDSDVSGLNMSAVEVADRIKDYIRRYRHRIYFKFLARVQPSPVQPTDTEFPFAGVDYITGHSDVSEADVVTWPSGTDNRVGIRFNDDYTPNDLAKEFALTHRLGYAPNVTRKSQYGRRFQYRNMSRSMTLPDAKWLLPAEVGVPDEGLMNAMLQSAGGINKDIDDIEALFQNEPLRPVNKFSYIRIPCGSKRGVGVRVKRIVMYDAGIETGTAAMYGNEYLYETTVDGRTVSSGVVSNEPGEIRDESALTTYLVGRNDKNEVDRLASGDDLEQMEGPLCANAYPSPQLIYGRVVTRPILHTLTSAPGFVVSEFNTAKDYPVKVEVTDLDPSGSDLPPITPPGSPLSVSGGTKNLAQGYTVTLNAMHGTPKRVTSYGGTYDTPGTWRIVESTEFEYYAPGASVPVLEPAAEGFAGKITDMPLGVDMDVALETRSIKNEHAIVNLPFDVGVQLPFPPVFIGHIGMPKASISTQQLTLRTLTKIVSSNVLPKRTVTMRDGMVHVEENLAFDAQSGRPCIVRSYDEMFKAYQTTTSSVNSNTQQLYTVPASFVNPAMGSKSFNDMLTVRCNSMPTGAPGTDQALTLTTIAEAAYLAAGDLVRIGMITGAPLGDNARFYHVTAVDKVTGILTLREMSISGPPGTPSGQIYLTVIESGRTQQLDAQAGSILRYGNAVATTNTLTPLANVIKASAVTYSDNWPNSLVGNDDYELGKRGRWRPEKFYTWKSSVYNVFDASPSMRGNYENGYAASFTGFPYGGSPAAPWTLVSTIDAYDDHGLATTETDVLAVPSSAIFTTDMLPAMIAKNAGKGTIFFDSFEGATSGTTPSAHTGKLGRLLTTSATTLASLQKGRTNHRGILMQYWAMTTASVTVTIGGATQTPVQIARVGDWVLYQITVSDATVGAMPTPVVVTMKAATGTVAVDDVRIQPLTSEATCYVYDSGLRLIAQFDDRHFASIYQYTPEGRLAYRKRETERGVMTVEERQYNTPRTNRSMPDGGITPGALVMQASGRRVFNGPAVPVGMGMPGQPAKIGAKGDVLDLKVSPTRRTIRLFDGDTTNVPDLDSLRRSVDTLMNKNGKESR</sequence>
<gene>
    <name evidence="2" type="ORF">BGO89_05920</name>
</gene>
<feature type="chain" id="PRO_5012860913" evidence="1">
    <location>
        <begin position="33"/>
        <end position="2188"/>
    </location>
</feature>